<dbReference type="GeneID" id="104760746"/>
<keyword evidence="8" id="KW-1015">Disulfide bond</keyword>
<keyword evidence="7 9" id="KW-0611">Plant defense</keyword>
<evidence type="ECO:0000313" key="10">
    <source>
        <dbReference type="Proteomes" id="UP000694864"/>
    </source>
</evidence>
<organism evidence="10 11">
    <name type="scientific">Camelina sativa</name>
    <name type="common">False flax</name>
    <name type="synonym">Myagrum sativum</name>
    <dbReference type="NCBI Taxonomy" id="90675"/>
    <lineage>
        <taxon>Eukaryota</taxon>
        <taxon>Viridiplantae</taxon>
        <taxon>Streptophyta</taxon>
        <taxon>Embryophyta</taxon>
        <taxon>Tracheophyta</taxon>
        <taxon>Spermatophyta</taxon>
        <taxon>Magnoliopsida</taxon>
        <taxon>eudicotyledons</taxon>
        <taxon>Gunneridae</taxon>
        <taxon>Pentapetalae</taxon>
        <taxon>rosids</taxon>
        <taxon>malvids</taxon>
        <taxon>Brassicales</taxon>
        <taxon>Brassicaceae</taxon>
        <taxon>Camelineae</taxon>
        <taxon>Camelina</taxon>
    </lineage>
</organism>
<name>A0ABM0X7U8_CAMSA</name>
<keyword evidence="4 9" id="KW-0929">Antimicrobial</keyword>
<dbReference type="Proteomes" id="UP000694864">
    <property type="component" value="Chromosome 18"/>
</dbReference>
<dbReference type="PANTHER" id="PTHR36788:SF4">
    <property type="entry name" value="DEFENSIN-LIKE PROTEIN 181-RELATED"/>
    <property type="match status" value="1"/>
</dbReference>
<comment type="similarity">
    <text evidence="2 9">Belongs to the DEFL family.</text>
</comment>
<reference evidence="10" key="1">
    <citation type="journal article" date="2014" name="Nat. Commun.">
        <title>The emerging biofuel crop Camelina sativa retains a highly undifferentiated hexaploid genome structure.</title>
        <authorList>
            <person name="Kagale S."/>
            <person name="Koh C."/>
            <person name="Nixon J."/>
            <person name="Bollina V."/>
            <person name="Clarke W.E."/>
            <person name="Tuteja R."/>
            <person name="Spillane C."/>
            <person name="Robinson S.J."/>
            <person name="Links M.G."/>
            <person name="Clarke C."/>
            <person name="Higgins E.E."/>
            <person name="Huebert T."/>
            <person name="Sharpe A.G."/>
            <person name="Parkin I.A."/>
        </authorList>
    </citation>
    <scope>NUCLEOTIDE SEQUENCE [LARGE SCALE GENOMIC DNA]</scope>
    <source>
        <strain evidence="10">cv. DH55</strain>
    </source>
</reference>
<evidence type="ECO:0000256" key="5">
    <source>
        <dbReference type="ARBA" id="ARBA00022577"/>
    </source>
</evidence>
<evidence type="ECO:0000256" key="1">
    <source>
        <dbReference type="ARBA" id="ARBA00004613"/>
    </source>
</evidence>
<evidence type="ECO:0000313" key="11">
    <source>
        <dbReference type="RefSeq" id="XP_010482005.1"/>
    </source>
</evidence>
<keyword evidence="5 9" id="KW-0295">Fungicide</keyword>
<keyword evidence="6 9" id="KW-0732">Signal</keyword>
<feature type="signal peptide" evidence="9">
    <location>
        <begin position="1"/>
        <end position="20"/>
    </location>
</feature>
<comment type="subcellular location">
    <subcellularLocation>
        <location evidence="1 9">Secreted</location>
    </subcellularLocation>
</comment>
<feature type="chain" id="PRO_5044990577" description="Defensin-like protein" evidence="9">
    <location>
        <begin position="21"/>
        <end position="129"/>
    </location>
</feature>
<dbReference type="RefSeq" id="XP_010482005.1">
    <property type="nucleotide sequence ID" value="XM_010483703.2"/>
</dbReference>
<evidence type="ECO:0000256" key="8">
    <source>
        <dbReference type="ARBA" id="ARBA00023157"/>
    </source>
</evidence>
<protein>
    <recommendedName>
        <fullName evidence="9">Defensin-like protein</fullName>
    </recommendedName>
</protein>
<evidence type="ECO:0000256" key="4">
    <source>
        <dbReference type="ARBA" id="ARBA00022529"/>
    </source>
</evidence>
<accession>A0ABM0X7U8</accession>
<evidence type="ECO:0000256" key="7">
    <source>
        <dbReference type="ARBA" id="ARBA00022821"/>
    </source>
</evidence>
<sequence>MERTTSLVFLVSLLIIFASALNQIRAYTCDDNSLGPCKNCDERCKSKHGPLSVSKCNGGDGMCMCTYECAPLFPAKVCVGAIDMCTDTCPLSCCDRLCAIKYKNGRGGCVDYLGYRMCTCEYSCLNILT</sequence>
<dbReference type="InterPro" id="IPR039641">
    <property type="entry name" value="LCR"/>
</dbReference>
<reference evidence="11" key="2">
    <citation type="submission" date="2025-08" db="UniProtKB">
        <authorList>
            <consortium name="RefSeq"/>
        </authorList>
    </citation>
    <scope>IDENTIFICATION</scope>
    <source>
        <tissue evidence="11">Leaf</tissue>
    </source>
</reference>
<gene>
    <name evidence="11" type="primary">LOC104760746</name>
</gene>
<keyword evidence="10" id="KW-1185">Reference proteome</keyword>
<evidence type="ECO:0000256" key="6">
    <source>
        <dbReference type="ARBA" id="ARBA00022729"/>
    </source>
</evidence>
<evidence type="ECO:0000256" key="2">
    <source>
        <dbReference type="ARBA" id="ARBA00006722"/>
    </source>
</evidence>
<keyword evidence="3 9" id="KW-0964">Secreted</keyword>
<evidence type="ECO:0000256" key="3">
    <source>
        <dbReference type="ARBA" id="ARBA00022525"/>
    </source>
</evidence>
<evidence type="ECO:0000256" key="9">
    <source>
        <dbReference type="RuleBase" id="RU367109"/>
    </source>
</evidence>
<proteinExistence type="inferred from homology"/>
<dbReference type="PANTHER" id="PTHR36788">
    <property type="entry name" value="DEFENSIN-LIKE PROTEIN 183"/>
    <property type="match status" value="1"/>
</dbReference>